<evidence type="ECO:0000313" key="4">
    <source>
        <dbReference type="Proteomes" id="UP000186221"/>
    </source>
</evidence>
<evidence type="ECO:0000256" key="1">
    <source>
        <dbReference type="ARBA" id="ARBA00023125"/>
    </source>
</evidence>
<reference evidence="4" key="1">
    <citation type="submission" date="2017-01" db="EMBL/GenBank/DDBJ databases">
        <authorList>
            <person name="Varghese N."/>
            <person name="Submissions S."/>
        </authorList>
    </citation>
    <scope>NUCLEOTIDE SEQUENCE [LARGE SCALE GENOMIC DNA]</scope>
    <source>
        <strain evidence="4">DSM 19945</strain>
    </source>
</reference>
<evidence type="ECO:0000256" key="2">
    <source>
        <dbReference type="ARBA" id="ARBA00023172"/>
    </source>
</evidence>
<organism evidence="3 4">
    <name type="scientific">Rhodobacter aestuarii</name>
    <dbReference type="NCBI Taxonomy" id="453582"/>
    <lineage>
        <taxon>Bacteria</taxon>
        <taxon>Pseudomonadati</taxon>
        <taxon>Pseudomonadota</taxon>
        <taxon>Alphaproteobacteria</taxon>
        <taxon>Rhodobacterales</taxon>
        <taxon>Rhodobacter group</taxon>
        <taxon>Rhodobacter</taxon>
    </lineage>
</organism>
<protein>
    <recommendedName>
        <fullName evidence="5">Recombinase zinc beta ribbon domain-containing protein</fullName>
    </recommendedName>
</protein>
<dbReference type="Proteomes" id="UP000186221">
    <property type="component" value="Unassembled WGS sequence"/>
</dbReference>
<accession>A0A1N7QAU0</accession>
<dbReference type="PANTHER" id="PTHR30461">
    <property type="entry name" value="DNA-INVERTASE FROM LAMBDOID PROPHAGE"/>
    <property type="match status" value="1"/>
</dbReference>
<evidence type="ECO:0000313" key="3">
    <source>
        <dbReference type="EMBL" id="SIT20008.1"/>
    </source>
</evidence>
<keyword evidence="1" id="KW-0238">DNA-binding</keyword>
<dbReference type="PANTHER" id="PTHR30461:SF2">
    <property type="entry name" value="SERINE RECOMBINASE PINE-RELATED"/>
    <property type="match status" value="1"/>
</dbReference>
<dbReference type="RefSeq" id="WP_245826604.1">
    <property type="nucleotide sequence ID" value="NZ_FTOG01000015.1"/>
</dbReference>
<evidence type="ECO:0008006" key="5">
    <source>
        <dbReference type="Google" id="ProtNLM"/>
    </source>
</evidence>
<keyword evidence="4" id="KW-1185">Reference proteome</keyword>
<dbReference type="EMBL" id="FTOG01000015">
    <property type="protein sequence ID" value="SIT20008.1"/>
    <property type="molecule type" value="Genomic_DNA"/>
</dbReference>
<keyword evidence="2" id="KW-0233">DNA recombination</keyword>
<dbReference type="AlphaFoldDB" id="A0A1N7QAU0"/>
<dbReference type="GO" id="GO:0003677">
    <property type="term" value="F:DNA binding"/>
    <property type="evidence" value="ECO:0007669"/>
    <property type="project" value="UniProtKB-KW"/>
</dbReference>
<proteinExistence type="predicted"/>
<sequence>MNKVKYGCSAARNRGTCENRQLIHREQIEERVLTGLRDKLLHPALLAEFIAEFQREVQKERLAALSARGDAERKLTKVTKEIDNIVTAITAGMFHPSMKEKMDGLEAERTQLEAQLAATPAPDPITLHPGLADVYRQKVSTLAASLSDDATRPEAIALLRGLISEIRLHPDAGAPGGHVIELYGELGSILSLGDASKAKPRLGVGGVSDFLVAGVGFEPTTFRL</sequence>
<dbReference type="InterPro" id="IPR050639">
    <property type="entry name" value="SSR_resolvase"/>
</dbReference>
<name>A0A1N7QAU0_9RHOB</name>
<gene>
    <name evidence="3" type="ORF">SAMN05421580_11511</name>
</gene>
<dbReference type="GO" id="GO:0000150">
    <property type="term" value="F:DNA strand exchange activity"/>
    <property type="evidence" value="ECO:0007669"/>
    <property type="project" value="TreeGrafter"/>
</dbReference>
<dbReference type="STRING" id="453582.SAMN05421580_11511"/>